<protein>
    <submittedName>
        <fullName evidence="1">Uncharacterized protein</fullName>
    </submittedName>
</protein>
<dbReference type="EMBL" id="JAHCTB010000002">
    <property type="protein sequence ID" value="MBT0607654.1"/>
    <property type="molecule type" value="Genomic_DNA"/>
</dbReference>
<reference evidence="1 2" key="1">
    <citation type="submission" date="2021-05" db="EMBL/GenBank/DDBJ databases">
        <title>Aequorivita echinoideorum JCM 30378 genome.</title>
        <authorList>
            <person name="Zhang H."/>
            <person name="Li C."/>
        </authorList>
    </citation>
    <scope>NUCLEOTIDE SEQUENCE [LARGE SCALE GENOMIC DNA]</scope>
    <source>
        <strain evidence="1 2">JCM30378</strain>
    </source>
</reference>
<organism evidence="1 2">
    <name type="scientific">Aequorivita echinoideorum</name>
    <dbReference type="NCBI Taxonomy" id="1549647"/>
    <lineage>
        <taxon>Bacteria</taxon>
        <taxon>Pseudomonadati</taxon>
        <taxon>Bacteroidota</taxon>
        <taxon>Flavobacteriia</taxon>
        <taxon>Flavobacteriales</taxon>
        <taxon>Flavobacteriaceae</taxon>
        <taxon>Aequorivita</taxon>
    </lineage>
</organism>
<proteinExistence type="predicted"/>
<dbReference type="RefSeq" id="WP_214112511.1">
    <property type="nucleotide sequence ID" value="NZ_JAHCTB010000002.1"/>
</dbReference>
<comment type="caution">
    <text evidence="1">The sequence shown here is derived from an EMBL/GenBank/DDBJ whole genome shotgun (WGS) entry which is preliminary data.</text>
</comment>
<gene>
    <name evidence="1" type="ORF">KIV10_05615</name>
</gene>
<dbReference type="Proteomes" id="UP001297092">
    <property type="component" value="Unassembled WGS sequence"/>
</dbReference>
<sequence>MSKEENQNTTVPLKDRVYQANFKLIDSASAKSMLDDLTTMFFAYLGSDFADPKPARQSCSYTFELLGAFLTDLNKIEKQQKQAGWPRENAK</sequence>
<name>A0ABS5S372_9FLAO</name>
<evidence type="ECO:0000313" key="2">
    <source>
        <dbReference type="Proteomes" id="UP001297092"/>
    </source>
</evidence>
<evidence type="ECO:0000313" key="1">
    <source>
        <dbReference type="EMBL" id="MBT0607654.1"/>
    </source>
</evidence>
<accession>A0ABS5S372</accession>
<keyword evidence="2" id="KW-1185">Reference proteome</keyword>